<evidence type="ECO:0000313" key="1">
    <source>
        <dbReference type="EMBL" id="MCD7458797.1"/>
    </source>
</evidence>
<organism evidence="1 2">
    <name type="scientific">Datura stramonium</name>
    <name type="common">Jimsonweed</name>
    <name type="synonym">Common thornapple</name>
    <dbReference type="NCBI Taxonomy" id="4076"/>
    <lineage>
        <taxon>Eukaryota</taxon>
        <taxon>Viridiplantae</taxon>
        <taxon>Streptophyta</taxon>
        <taxon>Embryophyta</taxon>
        <taxon>Tracheophyta</taxon>
        <taxon>Spermatophyta</taxon>
        <taxon>Magnoliopsida</taxon>
        <taxon>eudicotyledons</taxon>
        <taxon>Gunneridae</taxon>
        <taxon>Pentapetalae</taxon>
        <taxon>asterids</taxon>
        <taxon>lamiids</taxon>
        <taxon>Solanales</taxon>
        <taxon>Solanaceae</taxon>
        <taxon>Solanoideae</taxon>
        <taxon>Datureae</taxon>
        <taxon>Datura</taxon>
    </lineage>
</organism>
<comment type="caution">
    <text evidence="1">The sequence shown here is derived from an EMBL/GenBank/DDBJ whole genome shotgun (WGS) entry which is preliminary data.</text>
</comment>
<dbReference type="InterPro" id="IPR043129">
    <property type="entry name" value="ATPase_NBD"/>
</dbReference>
<dbReference type="SUPFAM" id="SSF53067">
    <property type="entry name" value="Actin-like ATPase domain"/>
    <property type="match status" value="1"/>
</dbReference>
<accession>A0ABS8SIV1</accession>
<sequence length="200" mass="22346">MLSTLAIAVNFTTLVITAHCRDGSMPLSIFSFLIMFIEAHWLSRSVFRPSLKVGDIFIHTASSALLFSSNFTAIVGRKPSPAYVICKEITSTLLKTMATTISSAACSSLFRLHFNSSRKLSSRMLESDVFPKPRRPNSANFKADAHGVEFEIGKKLYLGMDFGTSGARYTVIDREGNIHAEGKREYPLYMVSFFTRIKRI</sequence>
<evidence type="ECO:0000313" key="2">
    <source>
        <dbReference type="Proteomes" id="UP000823775"/>
    </source>
</evidence>
<name>A0ABS8SIV1_DATST</name>
<proteinExistence type="predicted"/>
<dbReference type="Proteomes" id="UP000823775">
    <property type="component" value="Unassembled WGS sequence"/>
</dbReference>
<keyword evidence="2" id="KW-1185">Reference proteome</keyword>
<reference evidence="1 2" key="1">
    <citation type="journal article" date="2021" name="BMC Genomics">
        <title>Datura genome reveals duplications of psychoactive alkaloid biosynthetic genes and high mutation rate following tissue culture.</title>
        <authorList>
            <person name="Rajewski A."/>
            <person name="Carter-House D."/>
            <person name="Stajich J."/>
            <person name="Litt A."/>
        </authorList>
    </citation>
    <scope>NUCLEOTIDE SEQUENCE [LARGE SCALE GENOMIC DNA]</scope>
    <source>
        <strain evidence="1">AR-01</strain>
    </source>
</reference>
<gene>
    <name evidence="1" type="ORF">HAX54_039201</name>
</gene>
<dbReference type="Gene3D" id="3.30.420.40">
    <property type="match status" value="1"/>
</dbReference>
<protein>
    <submittedName>
        <fullName evidence="1">Uncharacterized protein</fullName>
    </submittedName>
</protein>
<dbReference type="EMBL" id="JACEIK010000541">
    <property type="protein sequence ID" value="MCD7458797.1"/>
    <property type="molecule type" value="Genomic_DNA"/>
</dbReference>